<dbReference type="Gene3D" id="3.40.850.10">
    <property type="entry name" value="Kinesin motor domain"/>
    <property type="match status" value="1"/>
</dbReference>
<dbReference type="EMBL" id="GL833121">
    <property type="protein sequence ID" value="EGB12471.1"/>
    <property type="molecule type" value="Genomic_DNA"/>
</dbReference>
<dbReference type="GO" id="GO:0007018">
    <property type="term" value="P:microtubule-based movement"/>
    <property type="evidence" value="ECO:0007669"/>
    <property type="project" value="InterPro"/>
</dbReference>
<dbReference type="InterPro" id="IPR027640">
    <property type="entry name" value="Kinesin-like_fam"/>
</dbReference>
<dbReference type="RefSeq" id="XP_009033495.1">
    <property type="nucleotide sequence ID" value="XM_009035247.1"/>
</dbReference>
<feature type="binding site" evidence="4">
    <location>
        <begin position="42"/>
        <end position="49"/>
    </location>
    <ligand>
        <name>ATP</name>
        <dbReference type="ChEBI" id="CHEBI:30616"/>
    </ligand>
</feature>
<evidence type="ECO:0000259" key="5">
    <source>
        <dbReference type="PROSITE" id="PS50067"/>
    </source>
</evidence>
<protein>
    <recommendedName>
        <fullName evidence="5">Kinesin motor domain-containing protein</fullName>
    </recommendedName>
</protein>
<accession>F0XYT0</accession>
<keyword evidence="2" id="KW-0175">Coiled coil</keyword>
<dbReference type="eggNOG" id="KOG0242">
    <property type="taxonomic scope" value="Eukaryota"/>
</dbReference>
<evidence type="ECO:0000313" key="6">
    <source>
        <dbReference type="EMBL" id="EGB12471.1"/>
    </source>
</evidence>
<organism evidence="7">
    <name type="scientific">Aureococcus anophagefferens</name>
    <name type="common">Harmful bloom alga</name>
    <dbReference type="NCBI Taxonomy" id="44056"/>
    <lineage>
        <taxon>Eukaryota</taxon>
        <taxon>Sar</taxon>
        <taxon>Stramenopiles</taxon>
        <taxon>Ochrophyta</taxon>
        <taxon>Pelagophyceae</taxon>
        <taxon>Pelagomonadales</taxon>
        <taxon>Pelagomonadaceae</taxon>
        <taxon>Aureococcus</taxon>
    </lineage>
</organism>
<dbReference type="Pfam" id="PF00225">
    <property type="entry name" value="Kinesin"/>
    <property type="match status" value="1"/>
</dbReference>
<gene>
    <name evidence="6" type="ORF">AURANDRAFT_16094</name>
</gene>
<dbReference type="PANTHER" id="PTHR47968">
    <property type="entry name" value="CENTROMERE PROTEIN E"/>
    <property type="match status" value="1"/>
</dbReference>
<evidence type="ECO:0000256" key="2">
    <source>
        <dbReference type="ARBA" id="ARBA00023054"/>
    </source>
</evidence>
<dbReference type="KEGG" id="aaf:AURANDRAFT_16094"/>
<evidence type="ECO:0000256" key="4">
    <source>
        <dbReference type="PROSITE-ProRule" id="PRU00283"/>
    </source>
</evidence>
<dbReference type="AlphaFoldDB" id="F0XYT0"/>
<feature type="non-terminal residue" evidence="6">
    <location>
        <position position="1"/>
    </location>
</feature>
<dbReference type="InterPro" id="IPR027417">
    <property type="entry name" value="P-loop_NTPase"/>
</dbReference>
<dbReference type="SUPFAM" id="SSF52540">
    <property type="entry name" value="P-loop containing nucleoside triphosphate hydrolases"/>
    <property type="match status" value="1"/>
</dbReference>
<feature type="non-terminal residue" evidence="6">
    <location>
        <position position="101"/>
    </location>
</feature>
<keyword evidence="7" id="KW-1185">Reference proteome</keyword>
<evidence type="ECO:0000256" key="3">
    <source>
        <dbReference type="ARBA" id="ARBA00023175"/>
    </source>
</evidence>
<dbReference type="GO" id="GO:0008017">
    <property type="term" value="F:microtubule binding"/>
    <property type="evidence" value="ECO:0007669"/>
    <property type="project" value="InterPro"/>
</dbReference>
<dbReference type="GO" id="GO:0003777">
    <property type="term" value="F:microtubule motor activity"/>
    <property type="evidence" value="ECO:0007669"/>
    <property type="project" value="InterPro"/>
</dbReference>
<feature type="domain" description="Kinesin motor" evidence="5">
    <location>
        <begin position="1"/>
        <end position="101"/>
    </location>
</feature>
<dbReference type="PANTHER" id="PTHR47968:SF13">
    <property type="entry name" value="KINESIN-LIKE PROTEIN KIF19 ISOFORM X1"/>
    <property type="match status" value="1"/>
</dbReference>
<dbReference type="GO" id="GO:0005874">
    <property type="term" value="C:microtubule"/>
    <property type="evidence" value="ECO:0007669"/>
    <property type="project" value="UniProtKB-KW"/>
</dbReference>
<keyword evidence="3 4" id="KW-0505">Motor protein</keyword>
<dbReference type="Proteomes" id="UP000002729">
    <property type="component" value="Unassembled WGS sequence"/>
</dbReference>
<dbReference type="GO" id="GO:0005524">
    <property type="term" value="F:ATP binding"/>
    <property type="evidence" value="ECO:0007669"/>
    <property type="project" value="UniProtKB-UniRule"/>
</dbReference>
<reference evidence="6 7" key="1">
    <citation type="journal article" date="2011" name="Proc. Natl. Acad. Sci. U.S.A.">
        <title>Niche of harmful alga Aureococcus anophagefferens revealed through ecogenomics.</title>
        <authorList>
            <person name="Gobler C.J."/>
            <person name="Berry D.L."/>
            <person name="Dyhrman S.T."/>
            <person name="Wilhelm S.W."/>
            <person name="Salamov A."/>
            <person name="Lobanov A.V."/>
            <person name="Zhang Y."/>
            <person name="Collier J.L."/>
            <person name="Wurch L.L."/>
            <person name="Kustka A.B."/>
            <person name="Dill B.D."/>
            <person name="Shah M."/>
            <person name="VerBerkmoes N.C."/>
            <person name="Kuo A."/>
            <person name="Terry A."/>
            <person name="Pangilinan J."/>
            <person name="Lindquist E.A."/>
            <person name="Lucas S."/>
            <person name="Paulsen I.T."/>
            <person name="Hattenrath-Lehmann T.K."/>
            <person name="Talmage S.C."/>
            <person name="Walker E.A."/>
            <person name="Koch F."/>
            <person name="Burson A.M."/>
            <person name="Marcoval M.A."/>
            <person name="Tang Y.Z."/>
            <person name="Lecleir G.R."/>
            <person name="Coyne K.J."/>
            <person name="Berg G.M."/>
            <person name="Bertrand E.M."/>
            <person name="Saito M.A."/>
            <person name="Gladyshev V.N."/>
            <person name="Grigoriev I.V."/>
        </authorList>
    </citation>
    <scope>NUCLEOTIDE SEQUENCE [LARGE SCALE GENOMIC DNA]</scope>
    <source>
        <strain evidence="7">CCMP 1984</strain>
    </source>
</reference>
<sequence length="101" mass="11186">RDYTFTRVFDDAATQADVYEATTAPLVDALFAGRSALLFTYGVTNAGKSYTMMGDPEDEAARGLMPRALNLILERAEALGGEVKLSFMEIYNENVYDLMDK</sequence>
<dbReference type="OrthoDB" id="123929at2759"/>
<dbReference type="InterPro" id="IPR036961">
    <property type="entry name" value="Kinesin_motor_dom_sf"/>
</dbReference>
<dbReference type="GeneID" id="20218594"/>
<dbReference type="PROSITE" id="PS50067">
    <property type="entry name" value="KINESIN_MOTOR_2"/>
    <property type="match status" value="1"/>
</dbReference>
<dbReference type="InterPro" id="IPR001752">
    <property type="entry name" value="Kinesin_motor_dom"/>
</dbReference>
<dbReference type="SMART" id="SM00129">
    <property type="entry name" value="KISc"/>
    <property type="match status" value="1"/>
</dbReference>
<proteinExistence type="inferred from homology"/>
<keyword evidence="4" id="KW-0067">ATP-binding</keyword>
<dbReference type="InParanoid" id="F0XYT0"/>
<evidence type="ECO:0000256" key="1">
    <source>
        <dbReference type="ARBA" id="ARBA00022701"/>
    </source>
</evidence>
<name>F0XYT0_AURAN</name>
<dbReference type="OMA" id="LMPRALN"/>
<comment type="similarity">
    <text evidence="4">Belongs to the TRAFAC class myosin-kinesin ATPase superfamily. Kinesin family.</text>
</comment>
<keyword evidence="1" id="KW-0493">Microtubule</keyword>
<evidence type="ECO:0000313" key="7">
    <source>
        <dbReference type="Proteomes" id="UP000002729"/>
    </source>
</evidence>
<keyword evidence="4" id="KW-0547">Nucleotide-binding</keyword>